<feature type="region of interest" description="Disordered" evidence="1">
    <location>
        <begin position="68"/>
        <end position="88"/>
    </location>
</feature>
<feature type="compositionally biased region" description="Basic residues" evidence="1">
    <location>
        <begin position="211"/>
        <end position="228"/>
    </location>
</feature>
<evidence type="ECO:0000256" key="1">
    <source>
        <dbReference type="SAM" id="MobiDB-lite"/>
    </source>
</evidence>
<reference evidence="2 3" key="1">
    <citation type="submission" date="2016-03" db="EMBL/GenBank/DDBJ databases">
        <title>EvidentialGene: Evidence-directed Construction of Genes on Genomes.</title>
        <authorList>
            <person name="Gilbert D.G."/>
            <person name="Choi J.-H."/>
            <person name="Mockaitis K."/>
            <person name="Colbourne J."/>
            <person name="Pfrender M."/>
        </authorList>
    </citation>
    <scope>NUCLEOTIDE SEQUENCE [LARGE SCALE GENOMIC DNA]</scope>
    <source>
        <strain evidence="2 3">Xinb3</strain>
        <tissue evidence="2">Complete organism</tissue>
    </source>
</reference>
<proteinExistence type="predicted"/>
<evidence type="ECO:0000313" key="2">
    <source>
        <dbReference type="EMBL" id="KZR97684.1"/>
    </source>
</evidence>
<gene>
    <name evidence="2" type="ORF">APZ42_007300</name>
</gene>
<keyword evidence="3" id="KW-1185">Reference proteome</keyword>
<dbReference type="AlphaFoldDB" id="A0A162D273"/>
<dbReference type="Proteomes" id="UP000076858">
    <property type="component" value="Unassembled WGS sequence"/>
</dbReference>
<comment type="caution">
    <text evidence="2">The sequence shown here is derived from an EMBL/GenBank/DDBJ whole genome shotgun (WGS) entry which is preliminary data.</text>
</comment>
<feature type="compositionally biased region" description="Low complexity" evidence="1">
    <location>
        <begin position="229"/>
        <end position="250"/>
    </location>
</feature>
<feature type="region of interest" description="Disordered" evidence="1">
    <location>
        <begin position="211"/>
        <end position="250"/>
    </location>
</feature>
<organism evidence="2 3">
    <name type="scientific">Daphnia magna</name>
    <dbReference type="NCBI Taxonomy" id="35525"/>
    <lineage>
        <taxon>Eukaryota</taxon>
        <taxon>Metazoa</taxon>
        <taxon>Ecdysozoa</taxon>
        <taxon>Arthropoda</taxon>
        <taxon>Crustacea</taxon>
        <taxon>Branchiopoda</taxon>
        <taxon>Diplostraca</taxon>
        <taxon>Cladocera</taxon>
        <taxon>Anomopoda</taxon>
        <taxon>Daphniidae</taxon>
        <taxon>Daphnia</taxon>
    </lineage>
</organism>
<sequence length="250" mass="28725">MKKLITSNDPLVQTQTSVANCSQCSKYVNGSSTRIFRYQFHLGNLRSHRTINGHRPDWATLSSIRQKMSHPKNRKIRSSSLSRRSKKQHFSFEYKNPHQIKTLSAAAIIALHTQHSFNGKTLPVIPTITRRDINDASLRNKMSEPPSQETNLKMKTTAVTPTTTITTKPTTTAVKTAATTSKIYNNHHIKTNSNHNHKTNFNHETNHNYKTHHNHKNHHNYKTHRHYKTNNTQTNGNNKITTNNHNKIDD</sequence>
<accession>A0A162D273</accession>
<dbReference type="EMBL" id="LRGB01020505">
    <property type="protein sequence ID" value="KZR97684.1"/>
    <property type="molecule type" value="Genomic_DNA"/>
</dbReference>
<protein>
    <submittedName>
        <fullName evidence="2">Uncharacterized protein</fullName>
    </submittedName>
</protein>
<name>A0A162D273_9CRUS</name>
<evidence type="ECO:0000313" key="3">
    <source>
        <dbReference type="Proteomes" id="UP000076858"/>
    </source>
</evidence>